<evidence type="ECO:0000259" key="2">
    <source>
        <dbReference type="Pfam" id="PF18546"/>
    </source>
</evidence>
<evidence type="ECO:0000256" key="1">
    <source>
        <dbReference type="SAM" id="MobiDB-lite"/>
    </source>
</evidence>
<protein>
    <recommendedName>
        <fullName evidence="2">Metanogen output domain-containing protein</fullName>
    </recommendedName>
</protein>
<reference evidence="3 4" key="1">
    <citation type="submission" date="2020-08" db="EMBL/GenBank/DDBJ databases">
        <title>Sequencing the genomes of 1000 actinobacteria strains.</title>
        <authorList>
            <person name="Klenk H.-P."/>
        </authorList>
    </citation>
    <scope>NUCLEOTIDE SEQUENCE [LARGE SCALE GENOMIC DNA]</scope>
    <source>
        <strain evidence="3 4">DSM 44551</strain>
    </source>
</reference>
<dbReference type="RefSeq" id="WP_221331574.1">
    <property type="nucleotide sequence ID" value="NZ_BAAAJD010000179.1"/>
</dbReference>
<evidence type="ECO:0000313" key="3">
    <source>
        <dbReference type="EMBL" id="MBB5432995.1"/>
    </source>
</evidence>
<feature type="region of interest" description="Disordered" evidence="1">
    <location>
        <begin position="133"/>
        <end position="157"/>
    </location>
</feature>
<dbReference type="EMBL" id="JACHDB010000001">
    <property type="protein sequence ID" value="MBB5432995.1"/>
    <property type="molecule type" value="Genomic_DNA"/>
</dbReference>
<gene>
    <name evidence="3" type="ORF">HDA36_003079</name>
</gene>
<dbReference type="AlphaFoldDB" id="A0A7W8QME6"/>
<dbReference type="Proteomes" id="UP000572635">
    <property type="component" value="Unassembled WGS sequence"/>
</dbReference>
<evidence type="ECO:0000313" key="4">
    <source>
        <dbReference type="Proteomes" id="UP000572635"/>
    </source>
</evidence>
<accession>A0A7W8QME6</accession>
<proteinExistence type="predicted"/>
<organism evidence="3 4">
    <name type="scientific">Nocardiopsis composta</name>
    <dbReference type="NCBI Taxonomy" id="157465"/>
    <lineage>
        <taxon>Bacteria</taxon>
        <taxon>Bacillati</taxon>
        <taxon>Actinomycetota</taxon>
        <taxon>Actinomycetes</taxon>
        <taxon>Streptosporangiales</taxon>
        <taxon>Nocardiopsidaceae</taxon>
        <taxon>Nocardiopsis</taxon>
    </lineage>
</organism>
<dbReference type="InterPro" id="IPR041359">
    <property type="entry name" value="MetOD1"/>
</dbReference>
<comment type="caution">
    <text evidence="3">The sequence shown here is derived from an EMBL/GenBank/DDBJ whole genome shotgun (WGS) entry which is preliminary data.</text>
</comment>
<dbReference type="Pfam" id="PF18546">
    <property type="entry name" value="MetOD1"/>
    <property type="match status" value="1"/>
</dbReference>
<name>A0A7W8QME6_9ACTN</name>
<sequence>MPVEAAVPVNGEVFMGRLLVEPAASLEEAAGRIGPAAQRMGGALGAHCPRGPERTAAALYRGIDGDLRLLSCGGGRIVLANRSCPLGEGVRGREALCTLTSGLAGDLAARHTGYARVDLTETIARGRPRRLTEISLRPGPDDGPGEEYCGPEADGPC</sequence>
<feature type="domain" description="Metanogen output" evidence="2">
    <location>
        <begin position="74"/>
        <end position="128"/>
    </location>
</feature>
<keyword evidence="4" id="KW-1185">Reference proteome</keyword>